<dbReference type="AlphaFoldDB" id="A0A167PDP6"/>
<dbReference type="EMBL" id="AUXX01000001">
    <property type="protein sequence ID" value="KZN70410.1"/>
    <property type="molecule type" value="Genomic_DNA"/>
</dbReference>
<organism evidence="1 2">
    <name type="scientific">Pseudoalteromonas luteoviolacea S4060-1</name>
    <dbReference type="NCBI Taxonomy" id="1365257"/>
    <lineage>
        <taxon>Bacteria</taxon>
        <taxon>Pseudomonadati</taxon>
        <taxon>Pseudomonadota</taxon>
        <taxon>Gammaproteobacteria</taxon>
        <taxon>Alteromonadales</taxon>
        <taxon>Pseudoalteromonadaceae</taxon>
        <taxon>Pseudoalteromonas</taxon>
    </lineage>
</organism>
<dbReference type="Pfam" id="PF13489">
    <property type="entry name" value="Methyltransf_23"/>
    <property type="match status" value="1"/>
</dbReference>
<dbReference type="Gene3D" id="3.40.50.150">
    <property type="entry name" value="Vaccinia Virus protein VP39"/>
    <property type="match status" value="1"/>
</dbReference>
<reference evidence="1 2" key="1">
    <citation type="submission" date="2013-07" db="EMBL/GenBank/DDBJ databases">
        <title>Comparative Genomic and Metabolomic Analysis of Twelve Strains of Pseudoalteromonas luteoviolacea.</title>
        <authorList>
            <person name="Vynne N.G."/>
            <person name="Mansson M."/>
            <person name="Gram L."/>
        </authorList>
    </citation>
    <scope>NUCLEOTIDE SEQUENCE [LARGE SCALE GENOMIC DNA]</scope>
    <source>
        <strain evidence="1 2">S4060-1</strain>
    </source>
</reference>
<protein>
    <submittedName>
        <fullName evidence="1">Uncharacterized protein</fullName>
    </submittedName>
</protein>
<evidence type="ECO:0000313" key="2">
    <source>
        <dbReference type="Proteomes" id="UP000076661"/>
    </source>
</evidence>
<dbReference type="Proteomes" id="UP000076661">
    <property type="component" value="Unassembled WGS sequence"/>
</dbReference>
<gene>
    <name evidence="1" type="ORF">N478_00470</name>
</gene>
<sequence length="213" mass="23720">MINKTRGEMELVLGTQGYEKVIDAFVTASVNLKFEDINQDFLRFLPPLPARVLDAGCGVGQNAAALRELGYEVVAIEPFAPFLEEAVASYQTLDILWLNDSLPALQKVSIDEGEFNFVLLDGVWHHLSYEERRRCIKRLSSLMAHNAVCAISLRHGPAGGGTHVFPTSAKELVEYAKEFGFEVILQLENQPSKLPNKQQVTWSRVALKKCSTT</sequence>
<evidence type="ECO:0000313" key="1">
    <source>
        <dbReference type="EMBL" id="KZN70410.1"/>
    </source>
</evidence>
<dbReference type="SUPFAM" id="SSF53335">
    <property type="entry name" value="S-adenosyl-L-methionine-dependent methyltransferases"/>
    <property type="match status" value="1"/>
</dbReference>
<proteinExistence type="predicted"/>
<dbReference type="RefSeq" id="WP_196762157.1">
    <property type="nucleotide sequence ID" value="NZ_AUXX01000001.1"/>
</dbReference>
<dbReference type="CDD" id="cd02440">
    <property type="entry name" value="AdoMet_MTases"/>
    <property type="match status" value="1"/>
</dbReference>
<dbReference type="InterPro" id="IPR029063">
    <property type="entry name" value="SAM-dependent_MTases_sf"/>
</dbReference>
<dbReference type="PATRIC" id="fig|1365257.3.peg.96"/>
<comment type="caution">
    <text evidence="1">The sequence shown here is derived from an EMBL/GenBank/DDBJ whole genome shotgun (WGS) entry which is preliminary data.</text>
</comment>
<name>A0A167PDP6_9GAMM</name>
<accession>A0A167PDP6</accession>